<evidence type="ECO:0000313" key="1">
    <source>
        <dbReference type="EMBL" id="EKB32168.1"/>
    </source>
</evidence>
<comment type="caution">
    <text evidence="1">The sequence shown here is derived from an EMBL/GenBank/DDBJ whole genome shotgun (WGS) entry which is preliminary data.</text>
</comment>
<organism evidence="1 2">
    <name type="scientific">Sutterella wadsworthensis 2_1_59BFAA</name>
    <dbReference type="NCBI Taxonomy" id="742823"/>
    <lineage>
        <taxon>Bacteria</taxon>
        <taxon>Pseudomonadati</taxon>
        <taxon>Pseudomonadota</taxon>
        <taxon>Betaproteobacteria</taxon>
        <taxon>Burkholderiales</taxon>
        <taxon>Sutterellaceae</taxon>
        <taxon>Sutterella</taxon>
    </lineage>
</organism>
<protein>
    <submittedName>
        <fullName evidence="1">Uncharacterized protein</fullName>
    </submittedName>
</protein>
<proteinExistence type="predicted"/>
<keyword evidence="2" id="KW-1185">Reference proteome</keyword>
<dbReference type="AlphaFoldDB" id="K1K012"/>
<dbReference type="Proteomes" id="UP000005835">
    <property type="component" value="Unassembled WGS sequence"/>
</dbReference>
<name>K1K012_9BURK</name>
<dbReference type="HOGENOM" id="CLU_2319079_0_0_4"/>
<gene>
    <name evidence="1" type="ORF">HMPREF9465_00183</name>
</gene>
<dbReference type="STRING" id="742823.HMPREF9465_00183"/>
<dbReference type="EMBL" id="ADMG01000007">
    <property type="protein sequence ID" value="EKB32168.1"/>
    <property type="molecule type" value="Genomic_DNA"/>
</dbReference>
<sequence>MSNFRPRLFAQTMGERLMKNLLLRKTRLMLLGAMLCASLTTLTGCSVPTKIVSDEPLPTPAEWNEPQSPRAKSYSLKAQAWLKEVDAYFKTYPRFTTPE</sequence>
<reference evidence="1 2" key="1">
    <citation type="submission" date="2012-05" db="EMBL/GenBank/DDBJ databases">
        <title>The Genome Sequence of Sutterella wadsworthensis 2_1_59BFAA.</title>
        <authorList>
            <consortium name="The Broad Institute Genome Sequencing Platform"/>
            <person name="Earl A."/>
            <person name="Ward D."/>
            <person name="Feldgarden M."/>
            <person name="Gevers D."/>
            <person name="Daigneault M."/>
            <person name="Strauss J."/>
            <person name="Allen-Vercoe E."/>
            <person name="Walker B."/>
            <person name="Young S.K."/>
            <person name="Zeng Q."/>
            <person name="Gargeya S."/>
            <person name="Fitzgerald M."/>
            <person name="Haas B."/>
            <person name="Abouelleil A."/>
            <person name="Alvarado L."/>
            <person name="Arachchi H.M."/>
            <person name="Berlin A.M."/>
            <person name="Chapman S.B."/>
            <person name="Goldberg J."/>
            <person name="Griggs A."/>
            <person name="Gujja S."/>
            <person name="Hansen M."/>
            <person name="Howarth C."/>
            <person name="Imamovic A."/>
            <person name="Larimer J."/>
            <person name="McCowen C."/>
            <person name="Montmayeur A."/>
            <person name="Murphy C."/>
            <person name="Neiman D."/>
            <person name="Pearson M."/>
            <person name="Priest M."/>
            <person name="Roberts A."/>
            <person name="Saif S."/>
            <person name="Shea T."/>
            <person name="Sisk P."/>
            <person name="Sykes S."/>
            <person name="Wortman J."/>
            <person name="Nusbaum C."/>
            <person name="Birren B."/>
        </authorList>
    </citation>
    <scope>NUCLEOTIDE SEQUENCE [LARGE SCALE GENOMIC DNA]</scope>
    <source>
        <strain evidence="1 2">2_1_59BFAA</strain>
    </source>
</reference>
<accession>K1K012</accession>
<dbReference type="PATRIC" id="fig|742823.3.peg.183"/>
<evidence type="ECO:0000313" key="2">
    <source>
        <dbReference type="Proteomes" id="UP000005835"/>
    </source>
</evidence>